<dbReference type="InterPro" id="IPR006680">
    <property type="entry name" value="Amidohydro-rel"/>
</dbReference>
<dbReference type="InterPro" id="IPR032465">
    <property type="entry name" value="ACMSD"/>
</dbReference>
<dbReference type="PANTHER" id="PTHR21240">
    <property type="entry name" value="2-AMINO-3-CARBOXYLMUCONATE-6-SEMIALDEHYDE DECARBOXYLASE"/>
    <property type="match status" value="1"/>
</dbReference>
<accession>A0ABD6DXX9</accession>
<dbReference type="InterPro" id="IPR032466">
    <property type="entry name" value="Metal_Hydrolase"/>
</dbReference>
<evidence type="ECO:0000313" key="4">
    <source>
        <dbReference type="EMBL" id="MFD1686169.1"/>
    </source>
</evidence>
<gene>
    <name evidence="4" type="ORF">ACFSAS_11150</name>
</gene>
<dbReference type="GO" id="GO:0016829">
    <property type="term" value="F:lyase activity"/>
    <property type="evidence" value="ECO:0007669"/>
    <property type="project" value="UniProtKB-KW"/>
</dbReference>
<evidence type="ECO:0000256" key="1">
    <source>
        <dbReference type="ARBA" id="ARBA00023239"/>
    </source>
</evidence>
<sequence length="379" mass="41432">MLDSALQVPEEDRLGSAEDLDRIVDADAQVQETPEALLEHMDESSGAHRVISLTELRHDMIYAGPSSYPLYEYKRTNGGGERVAVDDVDDAIGATELADRARAAGIDAGVVNPTLNLGLAEVNNDRFAVALASAYNDWLLAQLDDCPSLVGNAVVAPQHPTRAAEEIDRLADEDDIVGVQLPASGLLPPPGHRQYEPIYDAADSHDLPIAMKSTVGNKSFGQQYWWAQSFPEDFVYQHGFVQMRNLTSILFEGIPEKYDVDFVVQGAGIGFVPSFTHRLDDHYLELGYEIPALTQLPSAYLSESFYWTTQPMNQPPQGDPQFAAMVNMIGPENVLFGSDLPHGISDLPETVVDRLAESVTAEELGAIMADNVERVYGLS</sequence>
<evidence type="ECO:0000313" key="5">
    <source>
        <dbReference type="Proteomes" id="UP001597092"/>
    </source>
</evidence>
<organism evidence="4 5">
    <name type="scientific">Halobellus litoreus</name>
    <dbReference type="NCBI Taxonomy" id="755310"/>
    <lineage>
        <taxon>Archaea</taxon>
        <taxon>Methanobacteriati</taxon>
        <taxon>Methanobacteriota</taxon>
        <taxon>Stenosarchaea group</taxon>
        <taxon>Halobacteria</taxon>
        <taxon>Halobacteriales</taxon>
        <taxon>Haloferacaceae</taxon>
        <taxon>Halobellus</taxon>
    </lineage>
</organism>
<dbReference type="SUPFAM" id="SSF51556">
    <property type="entry name" value="Metallo-dependent hydrolases"/>
    <property type="match status" value="1"/>
</dbReference>
<evidence type="ECO:0000256" key="2">
    <source>
        <dbReference type="SAM" id="MobiDB-lite"/>
    </source>
</evidence>
<keyword evidence="1" id="KW-0456">Lyase</keyword>
<feature type="compositionally biased region" description="Basic and acidic residues" evidence="2">
    <location>
        <begin position="10"/>
        <end position="21"/>
    </location>
</feature>
<dbReference type="RefSeq" id="WP_390282186.1">
    <property type="nucleotide sequence ID" value="NZ_JBHUDP010000003.1"/>
</dbReference>
<dbReference type="EMBL" id="JBHUDP010000003">
    <property type="protein sequence ID" value="MFD1686169.1"/>
    <property type="molecule type" value="Genomic_DNA"/>
</dbReference>
<feature type="domain" description="Amidohydrolase-related" evidence="3">
    <location>
        <begin position="111"/>
        <end position="378"/>
    </location>
</feature>
<dbReference type="PANTHER" id="PTHR21240:SF28">
    <property type="entry name" value="ISO-OROTATE DECARBOXYLASE (EUROFUNG)"/>
    <property type="match status" value="1"/>
</dbReference>
<proteinExistence type="predicted"/>
<evidence type="ECO:0000259" key="3">
    <source>
        <dbReference type="Pfam" id="PF04909"/>
    </source>
</evidence>
<comment type="caution">
    <text evidence="4">The sequence shown here is derived from an EMBL/GenBank/DDBJ whole genome shotgun (WGS) entry which is preliminary data.</text>
</comment>
<name>A0ABD6DXX9_9EURY</name>
<dbReference type="AlphaFoldDB" id="A0ABD6DXX9"/>
<dbReference type="Gene3D" id="3.20.20.140">
    <property type="entry name" value="Metal-dependent hydrolases"/>
    <property type="match status" value="1"/>
</dbReference>
<feature type="region of interest" description="Disordered" evidence="2">
    <location>
        <begin position="1"/>
        <end position="21"/>
    </location>
</feature>
<protein>
    <submittedName>
        <fullName evidence="4">Amidohydrolase family protein</fullName>
    </submittedName>
</protein>
<keyword evidence="5" id="KW-1185">Reference proteome</keyword>
<reference evidence="4 5" key="1">
    <citation type="journal article" date="2019" name="Int. J. Syst. Evol. Microbiol.">
        <title>The Global Catalogue of Microorganisms (GCM) 10K type strain sequencing project: providing services to taxonomists for standard genome sequencing and annotation.</title>
        <authorList>
            <consortium name="The Broad Institute Genomics Platform"/>
            <consortium name="The Broad Institute Genome Sequencing Center for Infectious Disease"/>
            <person name="Wu L."/>
            <person name="Ma J."/>
        </authorList>
    </citation>
    <scope>NUCLEOTIDE SEQUENCE [LARGE SCALE GENOMIC DNA]</scope>
    <source>
        <strain evidence="4 5">CGMCC 1.10387</strain>
    </source>
</reference>
<dbReference type="Proteomes" id="UP001597092">
    <property type="component" value="Unassembled WGS sequence"/>
</dbReference>
<dbReference type="Pfam" id="PF04909">
    <property type="entry name" value="Amidohydro_2"/>
    <property type="match status" value="1"/>
</dbReference>